<reference evidence="3 4" key="1">
    <citation type="submission" date="2016-08" db="EMBL/GenBank/DDBJ databases">
        <authorList>
            <person name="Seilhamer J.J."/>
        </authorList>
    </citation>
    <scope>NUCLEOTIDE SEQUENCE [LARGE SCALE GENOMIC DNA]</scope>
    <source>
        <strain evidence="3 4">CFBP4641</strain>
    </source>
</reference>
<accession>A0A2P5Z424</accession>
<dbReference type="InterPro" id="IPR017938">
    <property type="entry name" value="Riboflavin_synthase-like_b-brl"/>
</dbReference>
<dbReference type="SUPFAM" id="SSF52343">
    <property type="entry name" value="Ferredoxin reductase-like, C-terminal NADP-linked domain"/>
    <property type="match status" value="1"/>
</dbReference>
<dbReference type="Gene3D" id="3.40.50.80">
    <property type="entry name" value="Nucleotide-binding domain of ferredoxin-NADP reductase (FNR) module"/>
    <property type="match status" value="1"/>
</dbReference>
<dbReference type="PANTHER" id="PTHR47354">
    <property type="entry name" value="NADH OXIDOREDUCTASE HCR"/>
    <property type="match status" value="1"/>
</dbReference>
<dbReference type="STRING" id="56458.SB85_14085"/>
<dbReference type="PRINTS" id="PR00409">
    <property type="entry name" value="PHDIOXRDTASE"/>
</dbReference>
<sequence>MRKDTQWTTARVVAVATPCQDVREIVLDPGRASRPFTVGSHLDVRVRIGEAWHERSYSLVGEPAADGHYRIAVRAVPDSRGGSRAMWALAPGDQLEISSPNNHFALDETAEHIVLVAGGIGITPILGMAQRLARGRIPFQLLYAGRSRASMAYLEHLQDLLGERLQLFCPEHLGQLELAAQIAQWPRNADVYACGPLPLLDELRQRWRDDGRARARLHFETFGNSGNAPAQPFVVQVPALGKTVQVAENESLLDALSAAGVEVMADCRRGECGLCVVEVLDAAAPLDHRDVFLSDEQRYSNRKLCACVSRALGGSVSIDTGYRADAF</sequence>
<dbReference type="GO" id="GO:0016491">
    <property type="term" value="F:oxidoreductase activity"/>
    <property type="evidence" value="ECO:0007669"/>
    <property type="project" value="InterPro"/>
</dbReference>
<dbReference type="RefSeq" id="WP_010343722.1">
    <property type="nucleotide sequence ID" value="NZ_CP132343.1"/>
</dbReference>
<dbReference type="GO" id="GO:0051537">
    <property type="term" value="F:2 iron, 2 sulfur cluster binding"/>
    <property type="evidence" value="ECO:0007669"/>
    <property type="project" value="InterPro"/>
</dbReference>
<proteinExistence type="predicted"/>
<dbReference type="CDD" id="cd06185">
    <property type="entry name" value="PDR_like"/>
    <property type="match status" value="1"/>
</dbReference>
<dbReference type="OrthoDB" id="9806195at2"/>
<gene>
    <name evidence="3" type="ORF">XsacCFBP4641_09970</name>
</gene>
<dbReference type="Pfam" id="PF00970">
    <property type="entry name" value="FAD_binding_6"/>
    <property type="match status" value="1"/>
</dbReference>
<dbReference type="SUPFAM" id="SSF63380">
    <property type="entry name" value="Riboflavin synthase domain-like"/>
    <property type="match status" value="1"/>
</dbReference>
<dbReference type="PROSITE" id="PS00197">
    <property type="entry name" value="2FE2S_FER_1"/>
    <property type="match status" value="1"/>
</dbReference>
<evidence type="ECO:0000259" key="1">
    <source>
        <dbReference type="PROSITE" id="PS51085"/>
    </source>
</evidence>
<dbReference type="Proteomes" id="UP000247346">
    <property type="component" value="Unassembled WGS sequence"/>
</dbReference>
<evidence type="ECO:0000313" key="3">
    <source>
        <dbReference type="EMBL" id="PPU82490.1"/>
    </source>
</evidence>
<evidence type="ECO:0000313" key="4">
    <source>
        <dbReference type="Proteomes" id="UP000247346"/>
    </source>
</evidence>
<dbReference type="InterPro" id="IPR008333">
    <property type="entry name" value="Cbr1-like_FAD-bd_dom"/>
</dbReference>
<dbReference type="CDD" id="cd00207">
    <property type="entry name" value="fer2"/>
    <property type="match status" value="1"/>
</dbReference>
<feature type="domain" description="2Fe-2S ferredoxin-type" evidence="1">
    <location>
        <begin position="231"/>
        <end position="324"/>
    </location>
</feature>
<dbReference type="PANTHER" id="PTHR47354:SF2">
    <property type="entry name" value="BLR2392 PROTEIN"/>
    <property type="match status" value="1"/>
</dbReference>
<dbReference type="PROSITE" id="PS51384">
    <property type="entry name" value="FAD_FR"/>
    <property type="match status" value="1"/>
</dbReference>
<dbReference type="Gene3D" id="2.40.30.10">
    <property type="entry name" value="Translation factors"/>
    <property type="match status" value="1"/>
</dbReference>
<feature type="domain" description="FAD-binding FR-type" evidence="2">
    <location>
        <begin position="5"/>
        <end position="107"/>
    </location>
</feature>
<dbReference type="Pfam" id="PF00111">
    <property type="entry name" value="Fer2"/>
    <property type="match status" value="1"/>
</dbReference>
<dbReference type="InterPro" id="IPR017927">
    <property type="entry name" value="FAD-bd_FR_type"/>
</dbReference>
<protein>
    <submittedName>
        <fullName evidence="3">Oxidoreductase</fullName>
    </submittedName>
</protein>
<dbReference type="EMBL" id="MDEK01000008">
    <property type="protein sequence ID" value="PPU82490.1"/>
    <property type="molecule type" value="Genomic_DNA"/>
</dbReference>
<organism evidence="3 4">
    <name type="scientific">Xanthomonas sacchari</name>
    <dbReference type="NCBI Taxonomy" id="56458"/>
    <lineage>
        <taxon>Bacteria</taxon>
        <taxon>Pseudomonadati</taxon>
        <taxon>Pseudomonadota</taxon>
        <taxon>Gammaproteobacteria</taxon>
        <taxon>Lysobacterales</taxon>
        <taxon>Lysobacteraceae</taxon>
        <taxon>Xanthomonas</taxon>
    </lineage>
</organism>
<name>A0A2P5Z424_9XANT</name>
<comment type="caution">
    <text evidence="3">The sequence shown here is derived from an EMBL/GenBank/DDBJ whole genome shotgun (WGS) entry which is preliminary data.</text>
</comment>
<evidence type="ECO:0000259" key="2">
    <source>
        <dbReference type="PROSITE" id="PS51384"/>
    </source>
</evidence>
<dbReference type="AlphaFoldDB" id="A0A2P5Z424"/>
<dbReference type="Gene3D" id="3.10.20.30">
    <property type="match status" value="1"/>
</dbReference>
<dbReference type="InterPro" id="IPR001041">
    <property type="entry name" value="2Fe-2S_ferredoxin-type"/>
</dbReference>
<dbReference type="InterPro" id="IPR039261">
    <property type="entry name" value="FNR_nucleotide-bd"/>
</dbReference>
<dbReference type="PROSITE" id="PS51085">
    <property type="entry name" value="2FE2S_FER_2"/>
    <property type="match status" value="1"/>
</dbReference>
<dbReference type="InterPro" id="IPR050415">
    <property type="entry name" value="MRET"/>
</dbReference>
<dbReference type="GeneID" id="93880998"/>
<dbReference type="InterPro" id="IPR036010">
    <property type="entry name" value="2Fe-2S_ferredoxin-like_sf"/>
</dbReference>
<dbReference type="SUPFAM" id="SSF54292">
    <property type="entry name" value="2Fe-2S ferredoxin-like"/>
    <property type="match status" value="1"/>
</dbReference>
<dbReference type="InterPro" id="IPR012675">
    <property type="entry name" value="Beta-grasp_dom_sf"/>
</dbReference>
<dbReference type="InterPro" id="IPR006058">
    <property type="entry name" value="2Fe2S_fd_BS"/>
</dbReference>